<reference evidence="3" key="1">
    <citation type="submission" date="2009-05" db="EMBL/GenBank/DDBJ databases">
        <title>The genome sequence of Ajellomyces capsulatus strain H143.</title>
        <authorList>
            <person name="Champion M."/>
            <person name="Cuomo C.A."/>
            <person name="Ma L.-J."/>
            <person name="Henn M.R."/>
            <person name="Sil A."/>
            <person name="Goldman B."/>
            <person name="Young S.K."/>
            <person name="Kodira C.D."/>
            <person name="Zeng Q."/>
            <person name="Koehrsen M."/>
            <person name="Alvarado L."/>
            <person name="Berlin A.M."/>
            <person name="Borenstein D."/>
            <person name="Chen Z."/>
            <person name="Engels R."/>
            <person name="Freedman E."/>
            <person name="Gellesch M."/>
            <person name="Goldberg J."/>
            <person name="Griggs A."/>
            <person name="Gujja S."/>
            <person name="Heiman D.I."/>
            <person name="Hepburn T.A."/>
            <person name="Howarth C."/>
            <person name="Jen D."/>
            <person name="Larson L."/>
            <person name="Lewis B."/>
            <person name="Mehta T."/>
            <person name="Park D."/>
            <person name="Pearson M."/>
            <person name="Roberts A."/>
            <person name="Saif S."/>
            <person name="Shea T.D."/>
            <person name="Shenoy N."/>
            <person name="Sisk P."/>
            <person name="Stolte C."/>
            <person name="Sykes S."/>
            <person name="Walk T."/>
            <person name="White J."/>
            <person name="Yandava C."/>
            <person name="Klein B."/>
            <person name="McEwen J.G."/>
            <person name="Puccia R."/>
            <person name="Goldman G.H."/>
            <person name="Felipe M.S."/>
            <person name="Nino-Vega G."/>
            <person name="San-Blas G."/>
            <person name="Taylor J.W."/>
            <person name="Mendoza L."/>
            <person name="Galagan J.E."/>
            <person name="Nusbaum C."/>
            <person name="Birren B.W."/>
        </authorList>
    </citation>
    <scope>NUCLEOTIDE SEQUENCE [LARGE SCALE GENOMIC DNA]</scope>
    <source>
        <strain evidence="3">H143</strain>
    </source>
</reference>
<evidence type="ECO:0000313" key="3">
    <source>
        <dbReference type="Proteomes" id="UP000002624"/>
    </source>
</evidence>
<feature type="region of interest" description="Disordered" evidence="1">
    <location>
        <begin position="1"/>
        <end position="38"/>
    </location>
</feature>
<dbReference type="EMBL" id="GG692431">
    <property type="protein sequence ID" value="EER38283.1"/>
    <property type="molecule type" value="Genomic_DNA"/>
</dbReference>
<name>C6HM36_AJECH</name>
<dbReference type="Proteomes" id="UP000002624">
    <property type="component" value="Unassembled WGS sequence"/>
</dbReference>
<feature type="compositionally biased region" description="Low complexity" evidence="1">
    <location>
        <begin position="1"/>
        <end position="21"/>
    </location>
</feature>
<proteinExistence type="predicted"/>
<dbReference type="HOGENOM" id="CLU_2319710_0_0_1"/>
<dbReference type="OMA" id="GVNINCG"/>
<dbReference type="AlphaFoldDB" id="C6HM36"/>
<evidence type="ECO:0000313" key="2">
    <source>
        <dbReference type="EMBL" id="EER38283.1"/>
    </source>
</evidence>
<organism evidence="2 3">
    <name type="scientific">Ajellomyces capsulatus (strain H143)</name>
    <name type="common">Darling's disease fungus</name>
    <name type="synonym">Histoplasma capsulatum</name>
    <dbReference type="NCBI Taxonomy" id="544712"/>
    <lineage>
        <taxon>Eukaryota</taxon>
        <taxon>Fungi</taxon>
        <taxon>Dikarya</taxon>
        <taxon>Ascomycota</taxon>
        <taxon>Pezizomycotina</taxon>
        <taxon>Eurotiomycetes</taxon>
        <taxon>Eurotiomycetidae</taxon>
        <taxon>Onygenales</taxon>
        <taxon>Ajellomycetaceae</taxon>
        <taxon>Histoplasma</taxon>
    </lineage>
</organism>
<protein>
    <submittedName>
        <fullName evidence="2">Uncharacterized protein</fullName>
    </submittedName>
</protein>
<sequence length="99" mass="10771">MDRHLSLVTSTSSRSTGRISHQTPYAATKRGSPTASIGQVSEEFDDGVNINCGLRVILSQAPSTSSSLDYQRPSMPRFSICWTTMKAESPDSPTPFLFS</sequence>
<dbReference type="VEuPathDB" id="FungiDB:HCDG_07152"/>
<accession>C6HM36</accession>
<gene>
    <name evidence="2" type="ORF">HCDG_07152</name>
</gene>
<evidence type="ECO:0000256" key="1">
    <source>
        <dbReference type="SAM" id="MobiDB-lite"/>
    </source>
</evidence>